<feature type="transmembrane region" description="Helical" evidence="1">
    <location>
        <begin position="21"/>
        <end position="42"/>
    </location>
</feature>
<organism evidence="2 3">
    <name type="scientific">Stackebrandtia endophytica</name>
    <dbReference type="NCBI Taxonomy" id="1496996"/>
    <lineage>
        <taxon>Bacteria</taxon>
        <taxon>Bacillati</taxon>
        <taxon>Actinomycetota</taxon>
        <taxon>Actinomycetes</taxon>
        <taxon>Glycomycetales</taxon>
        <taxon>Glycomycetaceae</taxon>
        <taxon>Stackebrandtia</taxon>
    </lineage>
</organism>
<dbReference type="AlphaFoldDB" id="A0A543AY90"/>
<evidence type="ECO:0008006" key="4">
    <source>
        <dbReference type="Google" id="ProtNLM"/>
    </source>
</evidence>
<keyword evidence="1" id="KW-1133">Transmembrane helix</keyword>
<accession>A0A543AY90</accession>
<reference evidence="2 3" key="1">
    <citation type="submission" date="2019-06" db="EMBL/GenBank/DDBJ databases">
        <title>Sequencing the genomes of 1000 actinobacteria strains.</title>
        <authorList>
            <person name="Klenk H.-P."/>
        </authorList>
    </citation>
    <scope>NUCLEOTIDE SEQUENCE [LARGE SCALE GENOMIC DNA]</scope>
    <source>
        <strain evidence="2 3">DSM 45928</strain>
    </source>
</reference>
<comment type="caution">
    <text evidence="2">The sequence shown here is derived from an EMBL/GenBank/DDBJ whole genome shotgun (WGS) entry which is preliminary data.</text>
</comment>
<dbReference type="EMBL" id="VFOW01000001">
    <property type="protein sequence ID" value="TQL77541.1"/>
    <property type="molecule type" value="Genomic_DNA"/>
</dbReference>
<dbReference type="OrthoDB" id="3871241at2"/>
<keyword evidence="1" id="KW-0472">Membrane</keyword>
<keyword evidence="1" id="KW-0812">Transmembrane</keyword>
<dbReference type="RefSeq" id="WP_142040584.1">
    <property type="nucleotide sequence ID" value="NZ_JBHTGS010000001.1"/>
</dbReference>
<name>A0A543AY90_9ACTN</name>
<protein>
    <recommendedName>
        <fullName evidence="4">SH3 domain-containing protein</fullName>
    </recommendedName>
</protein>
<evidence type="ECO:0000313" key="3">
    <source>
        <dbReference type="Proteomes" id="UP000317043"/>
    </source>
</evidence>
<evidence type="ECO:0000313" key="2">
    <source>
        <dbReference type="EMBL" id="TQL77541.1"/>
    </source>
</evidence>
<keyword evidence="3" id="KW-1185">Reference proteome</keyword>
<evidence type="ECO:0000256" key="1">
    <source>
        <dbReference type="SAM" id="Phobius"/>
    </source>
</evidence>
<dbReference type="Proteomes" id="UP000317043">
    <property type="component" value="Unassembled WGS sequence"/>
</dbReference>
<dbReference type="InParanoid" id="A0A543AY90"/>
<gene>
    <name evidence="2" type="ORF">FB566_3100</name>
</gene>
<sequence length="297" mass="32073">MSTPQQPTTTAETGLGTKTGLGLKISGSIIVVLIAATAVFIWTNQSSSHDATGGFVEPVMNEDAKQVDLFNTTVLIPPTHDFTATSDTVTLTDGEYVDEGADMFSIVRYEYWIPPVYADIDDDNALDAMAVLQHTTFERAEFYLLTWLWQDGELVQMDRTASGVCGIETLNPVDGGVEAVVSSTAARESCYALGVDETLSEALTLSVVDGNLVQSAPALGAVDRCHPPVWYQPVSLDIPVTPRVGPFPDALPITDKYDEVRWLSTGDGASRTDWYIVQVDVGGHTVCGWISDEELFG</sequence>
<proteinExistence type="predicted"/>